<proteinExistence type="predicted"/>
<dbReference type="Gene3D" id="3.40.50.300">
    <property type="entry name" value="P-loop containing nucleotide triphosphate hydrolases"/>
    <property type="match status" value="1"/>
</dbReference>
<accession>A0A9W6R4F7</accession>
<gene>
    <name evidence="1" type="ORF">Atai01_59150</name>
</gene>
<dbReference type="AlphaFoldDB" id="A0A9W6R4F7"/>
<keyword evidence="2" id="KW-1185">Reference proteome</keyword>
<organism evidence="1 2">
    <name type="scientific">Amycolatopsis taiwanensis</name>
    <dbReference type="NCBI Taxonomy" id="342230"/>
    <lineage>
        <taxon>Bacteria</taxon>
        <taxon>Bacillati</taxon>
        <taxon>Actinomycetota</taxon>
        <taxon>Actinomycetes</taxon>
        <taxon>Pseudonocardiales</taxon>
        <taxon>Pseudonocardiaceae</taxon>
        <taxon>Amycolatopsis</taxon>
    </lineage>
</organism>
<comment type="caution">
    <text evidence="1">The sequence shown here is derived from an EMBL/GenBank/DDBJ whole genome shotgun (WGS) entry which is preliminary data.</text>
</comment>
<evidence type="ECO:0000313" key="2">
    <source>
        <dbReference type="Proteomes" id="UP001165136"/>
    </source>
</evidence>
<evidence type="ECO:0000313" key="1">
    <source>
        <dbReference type="EMBL" id="GLY69296.1"/>
    </source>
</evidence>
<sequence>MARELHRGPTRSRSHPVVVVEGARGYGKTALLDALAHGLDQRVPYARVNFESHRAASVPEVLSAIAFQLGKTCDRYGSLRFPLLTIGRKVMRAKLPESRPEAREAVRRLLAEQVDLEAMRSILFDAAGALAQTLSPDDSRGFILRILLRLGLEGLSRVIRHAKSLSPDWYGHRDRGLKNNGLDVLVDLNAWVKDGSTFEINELLWDAFLTDLRDNFQNSGHAAEMTLNCVVLLDDADTPLGQEFLNGLVYTRESRVVLGMDPGDPMTTVATSRGELLSEVGPRGLVEFTNRKTDRSLRYDPQGEPNWWCRYRLADLSESEAGIMVSSLPPNTDGHVQPIAGHQLTSMVYSFTGGHPASTAMLVEATSKRPLKFGSTLAVLLDRPESGHDADRPPLGESLRRQLLGEFTVDTYRDLVTCAAARTRQHASLLAARGELLVGGLNSYQEIAPVLWPASGGAGPNVLRRLLLRELAARSDDETANWTKVVEWLRARCEEDADDEGVLHYALANGDIATTCEGLRQRLTADDPVGWVRLLRSVTSMPRRPVPSADSEVPPMDQLAAAIDNPSSRLHRLVVARWIVFDPFISNRRRALHRRIAADYDFVAGLAQGDPEPLLNEADYHRRQAELWS</sequence>
<name>A0A9W6R4F7_9PSEU</name>
<dbReference type="EMBL" id="BSTI01000015">
    <property type="protein sequence ID" value="GLY69296.1"/>
    <property type="molecule type" value="Genomic_DNA"/>
</dbReference>
<reference evidence="1" key="1">
    <citation type="submission" date="2023-03" db="EMBL/GenBank/DDBJ databases">
        <title>Amycolatopsis taiwanensis NBRC 103393.</title>
        <authorList>
            <person name="Ichikawa N."/>
            <person name="Sato H."/>
            <person name="Tonouchi N."/>
        </authorList>
    </citation>
    <scope>NUCLEOTIDE SEQUENCE</scope>
    <source>
        <strain evidence="1">NBRC 103393</strain>
    </source>
</reference>
<dbReference type="Proteomes" id="UP001165136">
    <property type="component" value="Unassembled WGS sequence"/>
</dbReference>
<dbReference type="SUPFAM" id="SSF52540">
    <property type="entry name" value="P-loop containing nucleoside triphosphate hydrolases"/>
    <property type="match status" value="1"/>
</dbReference>
<dbReference type="InterPro" id="IPR027417">
    <property type="entry name" value="P-loop_NTPase"/>
</dbReference>
<protein>
    <submittedName>
        <fullName evidence="1">Uncharacterized protein</fullName>
    </submittedName>
</protein>